<dbReference type="Proteomes" id="UP000006038">
    <property type="component" value="Chromosome 8"/>
</dbReference>
<keyword evidence="2" id="KW-1185">Reference proteome</keyword>
<proteinExistence type="predicted"/>
<dbReference type="Gramene" id="OB08G23660.1">
    <property type="protein sequence ID" value="OB08G23660.1"/>
    <property type="gene ID" value="OB08G23660"/>
</dbReference>
<reference evidence="1" key="2">
    <citation type="submission" date="2013-04" db="UniProtKB">
        <authorList>
            <consortium name="EnsemblPlants"/>
        </authorList>
    </citation>
    <scope>IDENTIFICATION</scope>
</reference>
<dbReference type="AlphaFoldDB" id="J3MTD6"/>
<evidence type="ECO:0000313" key="2">
    <source>
        <dbReference type="Proteomes" id="UP000006038"/>
    </source>
</evidence>
<name>J3MTD6_ORYBR</name>
<sequence>MVINLNSYIKDTYLYIKNLGNLKSLIYNRVSTYVRHVSAPIFGQLVGLLHLYQNASSTFAAVEISIAMWMCVCSSRCQHFAVVYRY</sequence>
<reference evidence="1" key="1">
    <citation type="journal article" date="2013" name="Nat. Commun.">
        <title>Whole-genome sequencing of Oryza brachyantha reveals mechanisms underlying Oryza genome evolution.</title>
        <authorList>
            <person name="Chen J."/>
            <person name="Huang Q."/>
            <person name="Gao D."/>
            <person name="Wang J."/>
            <person name="Lang Y."/>
            <person name="Liu T."/>
            <person name="Li B."/>
            <person name="Bai Z."/>
            <person name="Luis Goicoechea J."/>
            <person name="Liang C."/>
            <person name="Chen C."/>
            <person name="Zhang W."/>
            <person name="Sun S."/>
            <person name="Liao Y."/>
            <person name="Zhang X."/>
            <person name="Yang L."/>
            <person name="Song C."/>
            <person name="Wang M."/>
            <person name="Shi J."/>
            <person name="Liu G."/>
            <person name="Liu J."/>
            <person name="Zhou H."/>
            <person name="Zhou W."/>
            <person name="Yu Q."/>
            <person name="An N."/>
            <person name="Chen Y."/>
            <person name="Cai Q."/>
            <person name="Wang B."/>
            <person name="Liu B."/>
            <person name="Min J."/>
            <person name="Huang Y."/>
            <person name="Wu H."/>
            <person name="Li Z."/>
            <person name="Zhang Y."/>
            <person name="Yin Y."/>
            <person name="Song W."/>
            <person name="Jiang J."/>
            <person name="Jackson S.A."/>
            <person name="Wing R.A."/>
            <person name="Wang J."/>
            <person name="Chen M."/>
        </authorList>
    </citation>
    <scope>NUCLEOTIDE SEQUENCE [LARGE SCALE GENOMIC DNA]</scope>
    <source>
        <strain evidence="1">cv. IRGC 101232</strain>
    </source>
</reference>
<protein>
    <submittedName>
        <fullName evidence="1">Uncharacterized protein</fullName>
    </submittedName>
</protein>
<dbReference type="EnsemblPlants" id="OB08G23660.1">
    <property type="protein sequence ID" value="OB08G23660.1"/>
    <property type="gene ID" value="OB08G23660"/>
</dbReference>
<dbReference type="HOGENOM" id="CLU_2501567_0_0_1"/>
<accession>J3MTD6</accession>
<organism evidence="1">
    <name type="scientific">Oryza brachyantha</name>
    <name type="common">malo sina</name>
    <dbReference type="NCBI Taxonomy" id="4533"/>
    <lineage>
        <taxon>Eukaryota</taxon>
        <taxon>Viridiplantae</taxon>
        <taxon>Streptophyta</taxon>
        <taxon>Embryophyta</taxon>
        <taxon>Tracheophyta</taxon>
        <taxon>Spermatophyta</taxon>
        <taxon>Magnoliopsida</taxon>
        <taxon>Liliopsida</taxon>
        <taxon>Poales</taxon>
        <taxon>Poaceae</taxon>
        <taxon>BOP clade</taxon>
        <taxon>Oryzoideae</taxon>
        <taxon>Oryzeae</taxon>
        <taxon>Oryzinae</taxon>
        <taxon>Oryza</taxon>
    </lineage>
</organism>
<evidence type="ECO:0000313" key="1">
    <source>
        <dbReference type="EnsemblPlants" id="OB08G23660.1"/>
    </source>
</evidence>